<dbReference type="InterPro" id="IPR002295">
    <property type="entry name" value="N4/N6-MTase_EcoPI_Mod-like"/>
</dbReference>
<dbReference type="SUPFAM" id="SSF53335">
    <property type="entry name" value="S-adenosyl-L-methionine-dependent methyltransferases"/>
    <property type="match status" value="1"/>
</dbReference>
<dbReference type="PROSITE" id="PS00092">
    <property type="entry name" value="N6_MTASE"/>
    <property type="match status" value="1"/>
</dbReference>
<name>A0ABX5M3I5_9PROT</name>
<evidence type="ECO:0000256" key="1">
    <source>
        <dbReference type="ARBA" id="ARBA00006594"/>
    </source>
</evidence>
<protein>
    <recommendedName>
        <fullName evidence="2">site-specific DNA-methyltransferase (adenine-specific)</fullName>
        <ecNumber evidence="2">2.1.1.72</ecNumber>
    </recommendedName>
</protein>
<keyword evidence="5" id="KW-0949">S-adenosyl-L-methionine</keyword>
<dbReference type="PRINTS" id="PR00506">
    <property type="entry name" value="D21N6MTFRASE"/>
</dbReference>
<keyword evidence="9" id="KW-1185">Reference proteome</keyword>
<evidence type="ECO:0000259" key="7">
    <source>
        <dbReference type="Pfam" id="PF01555"/>
    </source>
</evidence>
<dbReference type="Pfam" id="PF01555">
    <property type="entry name" value="N6_N4_Mtase"/>
    <property type="match status" value="1"/>
</dbReference>
<dbReference type="InterPro" id="IPR029063">
    <property type="entry name" value="SAM-dependent_MTases_sf"/>
</dbReference>
<dbReference type="Proteomes" id="UP000247780">
    <property type="component" value="Unassembled WGS sequence"/>
</dbReference>
<evidence type="ECO:0000256" key="4">
    <source>
        <dbReference type="ARBA" id="ARBA00022679"/>
    </source>
</evidence>
<dbReference type="InterPro" id="IPR002941">
    <property type="entry name" value="DNA_methylase_N4/N6"/>
</dbReference>
<accession>A0ABX5M3I5</accession>
<dbReference type="RefSeq" id="WP_011630630.1">
    <property type="nucleotide sequence ID" value="NZ_QICQ01000046.1"/>
</dbReference>
<comment type="similarity">
    <text evidence="1">Belongs to the N(4)/N(6)-methyltransferase family.</text>
</comment>
<keyword evidence="3" id="KW-0489">Methyltransferase</keyword>
<dbReference type="EC" id="2.1.1.72" evidence="2"/>
<evidence type="ECO:0000256" key="5">
    <source>
        <dbReference type="ARBA" id="ARBA00022691"/>
    </source>
</evidence>
<gene>
    <name evidence="8" type="ORF">C8R14_1465</name>
</gene>
<evidence type="ECO:0000256" key="2">
    <source>
        <dbReference type="ARBA" id="ARBA00011900"/>
    </source>
</evidence>
<comment type="caution">
    <text evidence="8">The sequence shown here is derived from an EMBL/GenBank/DDBJ whole genome shotgun (WGS) entry which is preliminary data.</text>
</comment>
<evidence type="ECO:0000256" key="6">
    <source>
        <dbReference type="ARBA" id="ARBA00047942"/>
    </source>
</evidence>
<sequence>MNNNTPAQESLQLATPAGGATNVEKYKFEPIKGYPMLNWRGKRPFTSTQYYPAQLKEVHGEEVDGWRNKIFWGDNLQVMSHLLKQFRGKIDMVYIDPPFDSKADYRKKIHLKGITVAGDMAAFEDKQYGDLWTNDEYLQFMYERLVLLRELLTEEGSIWVQCDWHRSHHIRCLLEEIFGSSNFLNEVAWQRTDPHNDAKSRLGIIHDTIFWVAKNKEKVFYDWQAAAGDLSDSALSEYSLVLLDDGSVVDYSEETENLGRRFKVENTTYKGKDSKRQFEWRGVKPSPNRVWAYASPKEMDQALERGELYLRDPRKGSTRCKVFFLEKSNGRLLQSIWTDCGRMKGGSDYPTRKPEQLLERIITAGCPAGGVVLDTFVGSGTTAVAAQKLGRKFIVADINLGAVQSSTKRLINSAVEILQQPLNEEERAFWGFEIHNVNNYDIFRNPVQAKELLIEALEIQKLEFSTVFDGEKDGRMVKIMPVNRIATRADLNELIAGFDYKAWERKQNESPNRPVEKITLVCMGHEPTLRAELEYAAKPFKIDVEVVDILRDKADLEFKRDSQAKVSIKKGELVIEKFYPMNLLQKLSLQKESVEDWKELVESVLIDWNYDGAVLQPAVLDIPSKNDLVKGAYTVPQDAGTIYVKITDLLSESWEGSVSYGE</sequence>
<organism evidence="8 9">
    <name type="scientific">Nitrosomonas eutropha</name>
    <dbReference type="NCBI Taxonomy" id="916"/>
    <lineage>
        <taxon>Bacteria</taxon>
        <taxon>Pseudomonadati</taxon>
        <taxon>Pseudomonadota</taxon>
        <taxon>Betaproteobacteria</taxon>
        <taxon>Nitrosomonadales</taxon>
        <taxon>Nitrosomonadaceae</taxon>
        <taxon>Nitrosomonas</taxon>
    </lineage>
</organism>
<evidence type="ECO:0000313" key="9">
    <source>
        <dbReference type="Proteomes" id="UP000247780"/>
    </source>
</evidence>
<evidence type="ECO:0000313" key="8">
    <source>
        <dbReference type="EMBL" id="PXV74344.1"/>
    </source>
</evidence>
<evidence type="ECO:0000256" key="3">
    <source>
        <dbReference type="ARBA" id="ARBA00022603"/>
    </source>
</evidence>
<keyword evidence="4" id="KW-0808">Transferase</keyword>
<comment type="catalytic activity">
    <reaction evidence="6">
        <text>a 2'-deoxyadenosine in DNA + S-adenosyl-L-methionine = an N(6)-methyl-2'-deoxyadenosine in DNA + S-adenosyl-L-homocysteine + H(+)</text>
        <dbReference type="Rhea" id="RHEA:15197"/>
        <dbReference type="Rhea" id="RHEA-COMP:12418"/>
        <dbReference type="Rhea" id="RHEA-COMP:12419"/>
        <dbReference type="ChEBI" id="CHEBI:15378"/>
        <dbReference type="ChEBI" id="CHEBI:57856"/>
        <dbReference type="ChEBI" id="CHEBI:59789"/>
        <dbReference type="ChEBI" id="CHEBI:90615"/>
        <dbReference type="ChEBI" id="CHEBI:90616"/>
        <dbReference type="EC" id="2.1.1.72"/>
    </reaction>
</comment>
<proteinExistence type="inferred from homology"/>
<feature type="domain" description="DNA methylase N-4/N-6" evidence="7">
    <location>
        <begin position="90"/>
        <end position="406"/>
    </location>
</feature>
<dbReference type="Gene3D" id="3.40.50.150">
    <property type="entry name" value="Vaccinia Virus protein VP39"/>
    <property type="match status" value="1"/>
</dbReference>
<reference evidence="8 9" key="1">
    <citation type="submission" date="2018-04" db="EMBL/GenBank/DDBJ databases">
        <title>Active sludge and wastewater microbial communities from Klosterneuburg, Austria.</title>
        <authorList>
            <person name="Wagner M."/>
        </authorList>
    </citation>
    <scope>NUCLEOTIDE SEQUENCE [LARGE SCALE GENOMIC DNA]</scope>
    <source>
        <strain evidence="8 9">Nm 57</strain>
    </source>
</reference>
<dbReference type="EMBL" id="QICQ01000046">
    <property type="protein sequence ID" value="PXV74344.1"/>
    <property type="molecule type" value="Genomic_DNA"/>
</dbReference>
<dbReference type="InterPro" id="IPR002052">
    <property type="entry name" value="DNA_methylase_N6_adenine_CS"/>
</dbReference>